<dbReference type="PANTHER" id="PTHR44329:SF288">
    <property type="entry name" value="MITOGEN-ACTIVATED PROTEIN KINASE KINASE KINASE 20"/>
    <property type="match status" value="1"/>
</dbReference>
<evidence type="ECO:0000259" key="7">
    <source>
        <dbReference type="PROSITE" id="PS50011"/>
    </source>
</evidence>
<keyword evidence="1" id="KW-0808">Transferase</keyword>
<evidence type="ECO:0000256" key="2">
    <source>
        <dbReference type="ARBA" id="ARBA00022741"/>
    </source>
</evidence>
<evidence type="ECO:0000313" key="8">
    <source>
        <dbReference type="EMBL" id="JAI66663.1"/>
    </source>
</evidence>
<sequence>MITASAKRVFVEGVMTLWEAATTERLSRLSLPLPAHGVWNSWGFWIGVKVLSSMLWWMIYFMDLKRRWHQPKSTQGHPEVRKEAENGDGDASRTPSISFALTKQDINKSVNIYKEKFRNFGIDVIGHGVLQYTGEIIGSGRYSRVYAVKSKWPGHRVKVPLCVKCINNNRPTSVFQTCIEVMNMATLCGVPGVPRVVAVCLKAPPLIVMTRHSRFTLDVLLHKYDLSDLFLLEVCYQLCLTLDLIHRRKRIHNDLKGNNICVDVRATNHPKVTLIDYGLMTREGEKLFLTPATERERMIATAEHARRYPWYDLDLYLGGPASPQTDIYSLAVLLRQVMRVMHDSPFALLACVKEGHGKRSKRPPLTRFKAVLQTSIAALSKKHA</sequence>
<keyword evidence="2" id="KW-0547">Nucleotide-binding</keyword>
<dbReference type="Pfam" id="PF07714">
    <property type="entry name" value="PK_Tyr_Ser-Thr"/>
    <property type="match status" value="1"/>
</dbReference>
<keyword evidence="6" id="KW-0472">Membrane</keyword>
<evidence type="ECO:0000256" key="5">
    <source>
        <dbReference type="SAM" id="MobiDB-lite"/>
    </source>
</evidence>
<evidence type="ECO:0000256" key="4">
    <source>
        <dbReference type="ARBA" id="ARBA00022840"/>
    </source>
</evidence>
<reference evidence="8" key="1">
    <citation type="submission" date="2015-09" db="EMBL/GenBank/DDBJ databases">
        <title>Scylla olivacea transcriptome.</title>
        <authorList>
            <person name="Ikhwanuddin M."/>
        </authorList>
    </citation>
    <scope>NUCLEOTIDE SEQUENCE</scope>
</reference>
<feature type="domain" description="Protein kinase" evidence="7">
    <location>
        <begin position="131"/>
        <end position="384"/>
    </location>
</feature>
<dbReference type="EMBL" id="GDRN01048274">
    <property type="protein sequence ID" value="JAI66663.1"/>
    <property type="molecule type" value="Transcribed_RNA"/>
</dbReference>
<keyword evidence="6" id="KW-0812">Transmembrane</keyword>
<evidence type="ECO:0000256" key="3">
    <source>
        <dbReference type="ARBA" id="ARBA00022777"/>
    </source>
</evidence>
<dbReference type="AlphaFoldDB" id="A0A0P4WIA8"/>
<dbReference type="SMART" id="SM00220">
    <property type="entry name" value="S_TKc"/>
    <property type="match status" value="1"/>
</dbReference>
<accession>A0A0P4WIA8</accession>
<protein>
    <recommendedName>
        <fullName evidence="7">Protein kinase domain-containing protein</fullName>
    </recommendedName>
</protein>
<dbReference type="InterPro" id="IPR001245">
    <property type="entry name" value="Ser-Thr/Tyr_kinase_cat_dom"/>
</dbReference>
<dbReference type="SUPFAM" id="SSF56112">
    <property type="entry name" value="Protein kinase-like (PK-like)"/>
    <property type="match status" value="1"/>
</dbReference>
<dbReference type="Gene3D" id="1.10.510.10">
    <property type="entry name" value="Transferase(Phosphotransferase) domain 1"/>
    <property type="match status" value="1"/>
</dbReference>
<dbReference type="InterPro" id="IPR051681">
    <property type="entry name" value="Ser/Thr_Kinases-Pseudokinases"/>
</dbReference>
<dbReference type="InterPro" id="IPR011009">
    <property type="entry name" value="Kinase-like_dom_sf"/>
</dbReference>
<dbReference type="InterPro" id="IPR000719">
    <property type="entry name" value="Prot_kinase_dom"/>
</dbReference>
<feature type="region of interest" description="Disordered" evidence="5">
    <location>
        <begin position="72"/>
        <end position="95"/>
    </location>
</feature>
<keyword evidence="6" id="KW-1133">Transmembrane helix</keyword>
<dbReference type="PROSITE" id="PS50011">
    <property type="entry name" value="PROTEIN_KINASE_DOM"/>
    <property type="match status" value="1"/>
</dbReference>
<proteinExistence type="predicted"/>
<dbReference type="Gene3D" id="3.30.200.20">
    <property type="entry name" value="Phosphorylase Kinase, domain 1"/>
    <property type="match status" value="1"/>
</dbReference>
<feature type="transmembrane region" description="Helical" evidence="6">
    <location>
        <begin position="42"/>
        <end position="62"/>
    </location>
</feature>
<dbReference type="GO" id="GO:0005524">
    <property type="term" value="F:ATP binding"/>
    <property type="evidence" value="ECO:0007669"/>
    <property type="project" value="UniProtKB-KW"/>
</dbReference>
<organism evidence="8">
    <name type="scientific">Scylla olivacea</name>
    <name type="common">Orange mud crab</name>
    <name type="synonym">Cancer olivacea</name>
    <dbReference type="NCBI Taxonomy" id="85551"/>
    <lineage>
        <taxon>Eukaryota</taxon>
        <taxon>Metazoa</taxon>
        <taxon>Ecdysozoa</taxon>
        <taxon>Arthropoda</taxon>
        <taxon>Crustacea</taxon>
        <taxon>Multicrustacea</taxon>
        <taxon>Malacostraca</taxon>
        <taxon>Eumalacostraca</taxon>
        <taxon>Eucarida</taxon>
        <taxon>Decapoda</taxon>
        <taxon>Pleocyemata</taxon>
        <taxon>Brachyura</taxon>
        <taxon>Eubrachyura</taxon>
        <taxon>Portunoidea</taxon>
        <taxon>Portunidae</taxon>
        <taxon>Portuninae</taxon>
        <taxon>Scylla</taxon>
    </lineage>
</organism>
<name>A0A0P4WIA8_SCYOL</name>
<dbReference type="GO" id="GO:0004674">
    <property type="term" value="F:protein serine/threonine kinase activity"/>
    <property type="evidence" value="ECO:0007669"/>
    <property type="project" value="TreeGrafter"/>
</dbReference>
<keyword evidence="4" id="KW-0067">ATP-binding</keyword>
<evidence type="ECO:0000256" key="6">
    <source>
        <dbReference type="SAM" id="Phobius"/>
    </source>
</evidence>
<dbReference type="CDD" id="cd00180">
    <property type="entry name" value="PKc"/>
    <property type="match status" value="1"/>
</dbReference>
<dbReference type="PANTHER" id="PTHR44329">
    <property type="entry name" value="SERINE/THREONINE-PROTEIN KINASE TNNI3K-RELATED"/>
    <property type="match status" value="1"/>
</dbReference>
<evidence type="ECO:0000256" key="1">
    <source>
        <dbReference type="ARBA" id="ARBA00022679"/>
    </source>
</evidence>
<keyword evidence="3" id="KW-0418">Kinase</keyword>